<dbReference type="SUPFAM" id="SSF55874">
    <property type="entry name" value="ATPase domain of HSP90 chaperone/DNA topoisomerase II/histidine kinase"/>
    <property type="match status" value="1"/>
</dbReference>
<sequence>MITLALAYSGQLLRRLREERERSELLAVQSERQRIAWELHDSAKQRVHAAHLLLSALPVPAEGPRAAVLTQALAELRGATADMETSIAELRSPAEGRPVADLLRERAGELGLTGDLALRVVGDLPELTPMVAAHTYRIAAEALTNAVRHACCSTVDVVLSRGPDGGLVVVDDDGIGMGEAADAHPGHGLRSMHGRAETIGARLRIGPGPDGRGTRVVLALPSTPPERT</sequence>
<dbReference type="InterPro" id="IPR011712">
    <property type="entry name" value="Sig_transdc_His_kin_sub3_dim/P"/>
</dbReference>
<keyword evidence="6" id="KW-1185">Reference proteome</keyword>
<dbReference type="SMART" id="SM00387">
    <property type="entry name" value="HATPase_c"/>
    <property type="match status" value="1"/>
</dbReference>
<dbReference type="AlphaFoldDB" id="A0A5B8U628"/>
<dbReference type="GO" id="GO:0000155">
    <property type="term" value="F:phosphorelay sensor kinase activity"/>
    <property type="evidence" value="ECO:0007669"/>
    <property type="project" value="InterPro"/>
</dbReference>
<dbReference type="KEGG" id="bsol:FSW04_12390"/>
<evidence type="ECO:0000313" key="6">
    <source>
        <dbReference type="Proteomes" id="UP000321805"/>
    </source>
</evidence>
<dbReference type="OrthoDB" id="227596at2"/>
<gene>
    <name evidence="5" type="ORF">FSW04_12390</name>
</gene>
<dbReference type="EMBL" id="CP042430">
    <property type="protein sequence ID" value="QEC48288.1"/>
    <property type="molecule type" value="Genomic_DNA"/>
</dbReference>
<keyword evidence="1" id="KW-0808">Transferase</keyword>
<dbReference type="InterPro" id="IPR050482">
    <property type="entry name" value="Sensor_HK_TwoCompSys"/>
</dbReference>
<dbReference type="Gene3D" id="1.20.5.1930">
    <property type="match status" value="1"/>
</dbReference>
<protein>
    <recommendedName>
        <fullName evidence="4">Histidine kinase/HSP90-like ATPase domain-containing protein</fullName>
    </recommendedName>
</protein>
<dbReference type="Pfam" id="PF07730">
    <property type="entry name" value="HisKA_3"/>
    <property type="match status" value="1"/>
</dbReference>
<evidence type="ECO:0000313" key="5">
    <source>
        <dbReference type="EMBL" id="QEC48288.1"/>
    </source>
</evidence>
<dbReference type="Proteomes" id="UP000321805">
    <property type="component" value="Chromosome"/>
</dbReference>
<accession>A0A5B8U628</accession>
<dbReference type="GO" id="GO:0016020">
    <property type="term" value="C:membrane"/>
    <property type="evidence" value="ECO:0007669"/>
    <property type="project" value="InterPro"/>
</dbReference>
<keyword evidence="2" id="KW-0418">Kinase</keyword>
<dbReference type="GO" id="GO:0046983">
    <property type="term" value="F:protein dimerization activity"/>
    <property type="evidence" value="ECO:0007669"/>
    <property type="project" value="InterPro"/>
</dbReference>
<dbReference type="InterPro" id="IPR036890">
    <property type="entry name" value="HATPase_C_sf"/>
</dbReference>
<dbReference type="Pfam" id="PF02518">
    <property type="entry name" value="HATPase_c"/>
    <property type="match status" value="1"/>
</dbReference>
<organism evidence="5 6">
    <name type="scientific">Baekduia soli</name>
    <dbReference type="NCBI Taxonomy" id="496014"/>
    <lineage>
        <taxon>Bacteria</taxon>
        <taxon>Bacillati</taxon>
        <taxon>Actinomycetota</taxon>
        <taxon>Thermoleophilia</taxon>
        <taxon>Solirubrobacterales</taxon>
        <taxon>Baekduiaceae</taxon>
        <taxon>Baekduia</taxon>
    </lineage>
</organism>
<evidence type="ECO:0000256" key="3">
    <source>
        <dbReference type="ARBA" id="ARBA00023012"/>
    </source>
</evidence>
<reference evidence="5 6" key="1">
    <citation type="journal article" date="2018" name="J. Microbiol.">
        <title>Baekduia soli gen. nov., sp. nov., a novel bacterium isolated from the soil of Baekdu Mountain and proposal of a novel family name, Baekduiaceae fam. nov.</title>
        <authorList>
            <person name="An D.S."/>
            <person name="Siddiqi M.Z."/>
            <person name="Kim K.H."/>
            <person name="Yu H.S."/>
            <person name="Im W.T."/>
        </authorList>
    </citation>
    <scope>NUCLEOTIDE SEQUENCE [LARGE SCALE GENOMIC DNA]</scope>
    <source>
        <strain evidence="5 6">BR7-21</strain>
    </source>
</reference>
<dbReference type="PANTHER" id="PTHR24421">
    <property type="entry name" value="NITRATE/NITRITE SENSOR PROTEIN NARX-RELATED"/>
    <property type="match status" value="1"/>
</dbReference>
<proteinExistence type="predicted"/>
<dbReference type="CDD" id="cd16917">
    <property type="entry name" value="HATPase_UhpB-NarQ-NarX-like"/>
    <property type="match status" value="1"/>
</dbReference>
<name>A0A5B8U628_9ACTN</name>
<dbReference type="InterPro" id="IPR003594">
    <property type="entry name" value="HATPase_dom"/>
</dbReference>
<evidence type="ECO:0000259" key="4">
    <source>
        <dbReference type="SMART" id="SM00387"/>
    </source>
</evidence>
<dbReference type="RefSeq" id="WP_146919660.1">
    <property type="nucleotide sequence ID" value="NZ_CP042430.1"/>
</dbReference>
<keyword evidence="3" id="KW-0902">Two-component regulatory system</keyword>
<evidence type="ECO:0000256" key="1">
    <source>
        <dbReference type="ARBA" id="ARBA00022679"/>
    </source>
</evidence>
<evidence type="ECO:0000256" key="2">
    <source>
        <dbReference type="ARBA" id="ARBA00022777"/>
    </source>
</evidence>
<feature type="domain" description="Histidine kinase/HSP90-like ATPase" evidence="4">
    <location>
        <begin position="130"/>
        <end position="224"/>
    </location>
</feature>
<dbReference type="Gene3D" id="3.30.565.10">
    <property type="entry name" value="Histidine kinase-like ATPase, C-terminal domain"/>
    <property type="match status" value="1"/>
</dbReference>